<feature type="transmembrane region" description="Helical" evidence="1">
    <location>
        <begin position="12"/>
        <end position="34"/>
    </location>
</feature>
<dbReference type="EMBL" id="FONQ01000002">
    <property type="protein sequence ID" value="SFE43348.1"/>
    <property type="molecule type" value="Genomic_DNA"/>
</dbReference>
<dbReference type="AlphaFoldDB" id="A0A1I2AIH4"/>
<reference evidence="3" key="1">
    <citation type="submission" date="2016-10" db="EMBL/GenBank/DDBJ databases">
        <authorList>
            <person name="Varghese N."/>
            <person name="Submissions S."/>
        </authorList>
    </citation>
    <scope>NUCLEOTIDE SEQUENCE [LARGE SCALE GENOMIC DNA]</scope>
    <source>
        <strain evidence="3">CGMCC 1.9227</strain>
    </source>
</reference>
<proteinExistence type="predicted"/>
<feature type="transmembrane region" description="Helical" evidence="1">
    <location>
        <begin position="188"/>
        <end position="205"/>
    </location>
</feature>
<sequence>MSSNQTPNKTKWISKFTLSFLAIVGAVDSVLHIILPLFPYKLNQYILPIGMSSLIIGIVFSIGLPFYWHYKEKNNFIDSQKYYIWLITILRYWLAFYISTFGFEKLFDVNFAYSYHIEDSLVNTLTGQELTWKYYGHSYYLTVIIGLFQIIGSILLLFRRTTLLGVITLLPVQLNILLINLFYGIGPLTTFISIIMVLGLSYLLLERKEEIINFFRHYKNTLPTVGNKKLRNSIRFLCILIPFLFVFYYSYDVRKSQKYFGKWEVEKMTRNGEIVSEKAWEKDALAWKLIYFEERGKLLFCPNPNMYVDSASIFMKYNYDDNKNRLKVISYEINPENPDTILVQISKFKDKSMQWEMIFNKDTIQMELKKENL</sequence>
<feature type="transmembrane region" description="Helical" evidence="1">
    <location>
        <begin position="163"/>
        <end position="182"/>
    </location>
</feature>
<feature type="transmembrane region" description="Helical" evidence="1">
    <location>
        <begin position="46"/>
        <end position="70"/>
    </location>
</feature>
<name>A0A1I2AIH4_9FLAO</name>
<feature type="transmembrane region" description="Helical" evidence="1">
    <location>
        <begin position="139"/>
        <end position="158"/>
    </location>
</feature>
<organism evidence="2 3">
    <name type="scientific">Flavobacterium xueshanense</name>
    <dbReference type="NCBI Taxonomy" id="935223"/>
    <lineage>
        <taxon>Bacteria</taxon>
        <taxon>Pseudomonadati</taxon>
        <taxon>Bacteroidota</taxon>
        <taxon>Flavobacteriia</taxon>
        <taxon>Flavobacteriales</taxon>
        <taxon>Flavobacteriaceae</taxon>
        <taxon>Flavobacterium</taxon>
    </lineage>
</organism>
<gene>
    <name evidence="2" type="ORF">SAMN04488131_10216</name>
</gene>
<keyword evidence="1" id="KW-0812">Transmembrane</keyword>
<feature type="transmembrane region" description="Helical" evidence="1">
    <location>
        <begin position="82"/>
        <end position="103"/>
    </location>
</feature>
<feature type="transmembrane region" description="Helical" evidence="1">
    <location>
        <begin position="234"/>
        <end position="251"/>
    </location>
</feature>
<evidence type="ECO:0000313" key="3">
    <source>
        <dbReference type="Proteomes" id="UP000198596"/>
    </source>
</evidence>
<keyword evidence="1" id="KW-0472">Membrane</keyword>
<keyword evidence="1" id="KW-1133">Transmembrane helix</keyword>
<dbReference type="OrthoDB" id="654744at2"/>
<dbReference type="RefSeq" id="WP_091203107.1">
    <property type="nucleotide sequence ID" value="NZ_FONQ01000002.1"/>
</dbReference>
<dbReference type="STRING" id="935223.SAMN04488131_10216"/>
<keyword evidence="3" id="KW-1185">Reference proteome</keyword>
<evidence type="ECO:0000313" key="2">
    <source>
        <dbReference type="EMBL" id="SFE43348.1"/>
    </source>
</evidence>
<evidence type="ECO:0000256" key="1">
    <source>
        <dbReference type="SAM" id="Phobius"/>
    </source>
</evidence>
<accession>A0A1I2AIH4</accession>
<dbReference type="Proteomes" id="UP000198596">
    <property type="component" value="Unassembled WGS sequence"/>
</dbReference>
<protein>
    <submittedName>
        <fullName evidence="2">Uncharacterized protein</fullName>
    </submittedName>
</protein>